<evidence type="ECO:0000256" key="3">
    <source>
        <dbReference type="ARBA" id="ARBA00005152"/>
    </source>
</evidence>
<accession>A0A9Q0VFE4</accession>
<dbReference type="InterPro" id="IPR020552">
    <property type="entry name" value="Inositol_monoPase_Li-sen"/>
</dbReference>
<comment type="similarity">
    <text evidence="4 10">Belongs to the inositol monophosphatase superfamily.</text>
</comment>
<dbReference type="PROSITE" id="PS00629">
    <property type="entry name" value="IMP_1"/>
    <property type="match status" value="1"/>
</dbReference>
<dbReference type="InterPro" id="IPR020550">
    <property type="entry name" value="Inositol_monophosphatase_CS"/>
</dbReference>
<evidence type="ECO:0000256" key="9">
    <source>
        <dbReference type="PIRSR" id="PIRSR600760-2"/>
    </source>
</evidence>
<evidence type="ECO:0000313" key="11">
    <source>
        <dbReference type="EMBL" id="KAJ6747800.1"/>
    </source>
</evidence>
<evidence type="ECO:0000256" key="6">
    <source>
        <dbReference type="ARBA" id="ARBA00022723"/>
    </source>
</evidence>
<sequence>MAQNDSVSEFLETAVEAAKKAGEIIREGFYQTKHVEHKGQVDLVTETDKACEALIFNHLKQQYPSHKLIGEETTAACGATELTDEPTWIVDPLDGTTNFVHGFPFVCISIGLTIGKVPTVGVVYNPIMDELFTGVHGKGAFLNGKPIKVSSQSELVKSLLATEAGTKRDKSTVDATTDKINSLLCQGMTQSAMEPMGFGEMCWIDLFYETGYGGPWDVAGGTVIVKEAGGLVYDPSGKDFDITSQRVAASNPLLKDAFVEVLQQTE</sequence>
<dbReference type="PRINTS" id="PR00378">
    <property type="entry name" value="LIIMPHPHTASE"/>
</dbReference>
<comment type="cofactor">
    <cofactor evidence="2 9 10">
        <name>Mg(2+)</name>
        <dbReference type="ChEBI" id="CHEBI:18420"/>
    </cofactor>
</comment>
<keyword evidence="6 9" id="KW-0479">Metal-binding</keyword>
<keyword evidence="7 10" id="KW-0378">Hydrolase</keyword>
<protein>
    <recommendedName>
        <fullName evidence="10">Inositol-1-monophosphatase</fullName>
        <ecNumber evidence="10">3.1.3.25</ecNumber>
    </recommendedName>
</protein>
<dbReference type="Pfam" id="PF00459">
    <property type="entry name" value="Inositol_P"/>
    <property type="match status" value="1"/>
</dbReference>
<dbReference type="PROSITE" id="PS00630">
    <property type="entry name" value="IMP_2"/>
    <property type="match status" value="1"/>
</dbReference>
<dbReference type="Gene3D" id="3.40.190.80">
    <property type="match status" value="1"/>
</dbReference>
<comment type="pathway">
    <text evidence="3 10">Polyol metabolism; myo-inositol biosynthesis; myo-inositol from D-glucose 6-phosphate: step 2/2.</text>
</comment>
<dbReference type="FunFam" id="3.30.540.10:FF:000004">
    <property type="entry name" value="Inositol-1-monophosphatase"/>
    <property type="match status" value="1"/>
</dbReference>
<feature type="binding site" evidence="9">
    <location>
        <position position="91"/>
    </location>
    <ligand>
        <name>Mg(2+)</name>
        <dbReference type="ChEBI" id="CHEBI:18420"/>
        <label>1</label>
        <note>catalytic</note>
    </ligand>
</feature>
<proteinExistence type="inferred from homology"/>
<evidence type="ECO:0000256" key="1">
    <source>
        <dbReference type="ARBA" id="ARBA00001033"/>
    </source>
</evidence>
<evidence type="ECO:0000256" key="2">
    <source>
        <dbReference type="ARBA" id="ARBA00001946"/>
    </source>
</evidence>
<dbReference type="GO" id="GO:0046872">
    <property type="term" value="F:metal ion binding"/>
    <property type="evidence" value="ECO:0007669"/>
    <property type="project" value="UniProtKB-KW"/>
</dbReference>
<name>A0A9Q0VFE4_9ROSI</name>
<dbReference type="CDD" id="cd01639">
    <property type="entry name" value="IMPase"/>
    <property type="match status" value="1"/>
</dbReference>
<reference evidence="11" key="2">
    <citation type="journal article" date="2023" name="Int. J. Mol. Sci.">
        <title>De Novo Assembly and Annotation of 11 Diverse Shrub Willow (Salix) Genomes Reveals Novel Gene Organization in Sex-Linked Regions.</title>
        <authorList>
            <person name="Hyden B."/>
            <person name="Feng K."/>
            <person name="Yates T.B."/>
            <person name="Jawdy S."/>
            <person name="Cereghino C."/>
            <person name="Smart L.B."/>
            <person name="Muchero W."/>
        </authorList>
    </citation>
    <scope>NUCLEOTIDE SEQUENCE</scope>
    <source>
        <tissue evidence="11">Shoot tip</tissue>
    </source>
</reference>
<dbReference type="InterPro" id="IPR020583">
    <property type="entry name" value="Inositol_monoP_metal-BS"/>
</dbReference>
<evidence type="ECO:0000256" key="4">
    <source>
        <dbReference type="ARBA" id="ARBA00009759"/>
    </source>
</evidence>
<dbReference type="PANTHER" id="PTHR20854">
    <property type="entry name" value="INOSITOL MONOPHOSPHATASE"/>
    <property type="match status" value="1"/>
</dbReference>
<dbReference type="Gene3D" id="3.30.540.10">
    <property type="entry name" value="Fructose-1,6-Bisphosphatase, subunit A, domain 1"/>
    <property type="match status" value="1"/>
</dbReference>
<evidence type="ECO:0000256" key="5">
    <source>
        <dbReference type="ARBA" id="ARBA00022671"/>
    </source>
</evidence>
<organism evidence="11 12">
    <name type="scientific">Salix koriyanagi</name>
    <dbReference type="NCBI Taxonomy" id="2511006"/>
    <lineage>
        <taxon>Eukaryota</taxon>
        <taxon>Viridiplantae</taxon>
        <taxon>Streptophyta</taxon>
        <taxon>Embryophyta</taxon>
        <taxon>Tracheophyta</taxon>
        <taxon>Spermatophyta</taxon>
        <taxon>Magnoliopsida</taxon>
        <taxon>eudicotyledons</taxon>
        <taxon>Gunneridae</taxon>
        <taxon>Pentapetalae</taxon>
        <taxon>rosids</taxon>
        <taxon>fabids</taxon>
        <taxon>Malpighiales</taxon>
        <taxon>Salicaceae</taxon>
        <taxon>Saliceae</taxon>
        <taxon>Salix</taxon>
    </lineage>
</organism>
<dbReference type="InterPro" id="IPR033942">
    <property type="entry name" value="IMPase"/>
</dbReference>
<comment type="caution">
    <text evidence="11">The sequence shown here is derived from an EMBL/GenBank/DDBJ whole genome shotgun (WGS) entry which is preliminary data.</text>
</comment>
<feature type="binding site" evidence="9">
    <location>
        <position position="71"/>
    </location>
    <ligand>
        <name>Mg(2+)</name>
        <dbReference type="ChEBI" id="CHEBI:18420"/>
        <label>1</label>
        <note>catalytic</note>
    </ligand>
</feature>
<gene>
    <name evidence="11" type="ORF">OIU74_030123</name>
</gene>
<feature type="binding site" evidence="9">
    <location>
        <position position="94"/>
    </location>
    <ligand>
        <name>Mg(2+)</name>
        <dbReference type="ChEBI" id="CHEBI:18420"/>
        <label>1</label>
        <note>catalytic</note>
    </ligand>
</feature>
<reference evidence="11" key="1">
    <citation type="submission" date="2022-11" db="EMBL/GenBank/DDBJ databases">
        <authorList>
            <person name="Hyden B.L."/>
            <person name="Feng K."/>
            <person name="Yates T."/>
            <person name="Jawdy S."/>
            <person name="Smart L.B."/>
            <person name="Muchero W."/>
        </authorList>
    </citation>
    <scope>NUCLEOTIDE SEQUENCE</scope>
    <source>
        <tissue evidence="11">Shoot tip</tissue>
    </source>
</reference>
<keyword evidence="8 9" id="KW-0460">Magnesium</keyword>
<dbReference type="EC" id="3.1.3.25" evidence="10"/>
<evidence type="ECO:0000256" key="8">
    <source>
        <dbReference type="ARBA" id="ARBA00022842"/>
    </source>
</evidence>
<dbReference type="AlphaFoldDB" id="A0A9Q0VFE4"/>
<dbReference type="PANTHER" id="PTHR20854:SF4">
    <property type="entry name" value="INOSITOL-1-MONOPHOSPHATASE-RELATED"/>
    <property type="match status" value="1"/>
</dbReference>
<comment type="catalytic activity">
    <reaction evidence="1 10">
        <text>a myo-inositol phosphate + H2O = myo-inositol + phosphate</text>
        <dbReference type="Rhea" id="RHEA:24056"/>
        <dbReference type="ChEBI" id="CHEBI:15377"/>
        <dbReference type="ChEBI" id="CHEBI:17268"/>
        <dbReference type="ChEBI" id="CHEBI:43474"/>
        <dbReference type="ChEBI" id="CHEBI:84139"/>
        <dbReference type="EC" id="3.1.3.25"/>
    </reaction>
</comment>
<dbReference type="GO" id="GO:0008934">
    <property type="term" value="F:inositol monophosphate 1-phosphatase activity"/>
    <property type="evidence" value="ECO:0007669"/>
    <property type="project" value="InterPro"/>
</dbReference>
<feature type="binding site" evidence="9">
    <location>
        <position position="93"/>
    </location>
    <ligand>
        <name>Mg(2+)</name>
        <dbReference type="ChEBI" id="CHEBI:18420"/>
        <label>2</label>
    </ligand>
</feature>
<dbReference type="SUPFAM" id="SSF56655">
    <property type="entry name" value="Carbohydrate phosphatase"/>
    <property type="match status" value="1"/>
</dbReference>
<dbReference type="Proteomes" id="UP001151752">
    <property type="component" value="Chromosome 6"/>
</dbReference>
<feature type="binding site" evidence="9">
    <location>
        <position position="217"/>
    </location>
    <ligand>
        <name>Mg(2+)</name>
        <dbReference type="ChEBI" id="CHEBI:18420"/>
        <label>1</label>
        <note>catalytic</note>
    </ligand>
</feature>
<dbReference type="GO" id="GO:0006020">
    <property type="term" value="P:inositol metabolic process"/>
    <property type="evidence" value="ECO:0007669"/>
    <property type="project" value="TreeGrafter"/>
</dbReference>
<dbReference type="GO" id="GO:0046854">
    <property type="term" value="P:phosphatidylinositol phosphate biosynthetic process"/>
    <property type="evidence" value="ECO:0007669"/>
    <property type="project" value="InterPro"/>
</dbReference>
<dbReference type="GO" id="GO:0007165">
    <property type="term" value="P:signal transduction"/>
    <property type="evidence" value="ECO:0007669"/>
    <property type="project" value="TreeGrafter"/>
</dbReference>
<keyword evidence="5" id="KW-0452">Lithium</keyword>
<keyword evidence="12" id="KW-1185">Reference proteome</keyword>
<dbReference type="EMBL" id="JAPFFM010000009">
    <property type="protein sequence ID" value="KAJ6747800.1"/>
    <property type="molecule type" value="Genomic_DNA"/>
</dbReference>
<evidence type="ECO:0000256" key="7">
    <source>
        <dbReference type="ARBA" id="ARBA00022801"/>
    </source>
</evidence>
<evidence type="ECO:0000313" key="12">
    <source>
        <dbReference type="Proteomes" id="UP001151752"/>
    </source>
</evidence>
<dbReference type="PRINTS" id="PR00377">
    <property type="entry name" value="IMPHPHTASES"/>
</dbReference>
<evidence type="ECO:0000256" key="10">
    <source>
        <dbReference type="RuleBase" id="RU364068"/>
    </source>
</evidence>
<dbReference type="InterPro" id="IPR000760">
    <property type="entry name" value="Inositol_monophosphatase-like"/>
</dbReference>